<keyword evidence="3" id="KW-0238">DNA-binding</keyword>
<reference evidence="6" key="1">
    <citation type="submission" date="2017-02" db="EMBL/GenBank/DDBJ databases">
        <title>Genome of Microbulbifer agarilyticus GP101.</title>
        <authorList>
            <person name="Jung J."/>
            <person name="Bae S.S."/>
            <person name="Baek K."/>
        </authorList>
    </citation>
    <scope>NUCLEOTIDE SEQUENCE [LARGE SCALE GENOMIC DNA]</scope>
    <source>
        <strain evidence="6">GP101</strain>
    </source>
</reference>
<dbReference type="InterPro" id="IPR036388">
    <property type="entry name" value="WH-like_DNA-bd_sf"/>
</dbReference>
<dbReference type="InterPro" id="IPR005119">
    <property type="entry name" value="LysR_subst-bd"/>
</dbReference>
<dbReference type="SUPFAM" id="SSF53850">
    <property type="entry name" value="Periplasmic binding protein-like II"/>
    <property type="match status" value="1"/>
</dbReference>
<accession>A0A1Q2MA15</accession>
<dbReference type="AlphaFoldDB" id="A0A1Q2MA15"/>
<evidence type="ECO:0000256" key="4">
    <source>
        <dbReference type="ARBA" id="ARBA00023163"/>
    </source>
</evidence>
<feature type="domain" description="HTH lysR-type" evidence="5">
    <location>
        <begin position="6"/>
        <end position="63"/>
    </location>
</feature>
<dbReference type="GO" id="GO:0003700">
    <property type="term" value="F:DNA-binding transcription factor activity"/>
    <property type="evidence" value="ECO:0007669"/>
    <property type="project" value="InterPro"/>
</dbReference>
<evidence type="ECO:0000256" key="1">
    <source>
        <dbReference type="ARBA" id="ARBA00009437"/>
    </source>
</evidence>
<dbReference type="SUPFAM" id="SSF46785">
    <property type="entry name" value="Winged helix' DNA-binding domain"/>
    <property type="match status" value="1"/>
</dbReference>
<organism evidence="6 7">
    <name type="scientific">Microbulbifer agarilyticus</name>
    <dbReference type="NCBI Taxonomy" id="260552"/>
    <lineage>
        <taxon>Bacteria</taxon>
        <taxon>Pseudomonadati</taxon>
        <taxon>Pseudomonadota</taxon>
        <taxon>Gammaproteobacteria</taxon>
        <taxon>Cellvibrionales</taxon>
        <taxon>Microbulbiferaceae</taxon>
        <taxon>Microbulbifer</taxon>
    </lineage>
</organism>
<dbReference type="Pfam" id="PF00126">
    <property type="entry name" value="HTH_1"/>
    <property type="match status" value="1"/>
</dbReference>
<dbReference type="GO" id="GO:0003677">
    <property type="term" value="F:DNA binding"/>
    <property type="evidence" value="ECO:0007669"/>
    <property type="project" value="UniProtKB-KW"/>
</dbReference>
<dbReference type="Proteomes" id="UP000188219">
    <property type="component" value="Chromosome"/>
</dbReference>
<evidence type="ECO:0000313" key="6">
    <source>
        <dbReference type="EMBL" id="AQQ69052.1"/>
    </source>
</evidence>
<protein>
    <submittedName>
        <fullName evidence="6">LysR family transcriptional regulator</fullName>
    </submittedName>
</protein>
<dbReference type="CDD" id="cd08417">
    <property type="entry name" value="PBP2_Nitroaromatics_like"/>
    <property type="match status" value="1"/>
</dbReference>
<evidence type="ECO:0000256" key="2">
    <source>
        <dbReference type="ARBA" id="ARBA00023015"/>
    </source>
</evidence>
<dbReference type="KEGG" id="maga:Mag101_16505"/>
<evidence type="ECO:0000313" key="7">
    <source>
        <dbReference type="Proteomes" id="UP000188219"/>
    </source>
</evidence>
<evidence type="ECO:0000259" key="5">
    <source>
        <dbReference type="PROSITE" id="PS50931"/>
    </source>
</evidence>
<dbReference type="EMBL" id="CP019650">
    <property type="protein sequence ID" value="AQQ69052.1"/>
    <property type="molecule type" value="Genomic_DNA"/>
</dbReference>
<dbReference type="InterPro" id="IPR036390">
    <property type="entry name" value="WH_DNA-bd_sf"/>
</dbReference>
<keyword evidence="2" id="KW-0805">Transcription regulation</keyword>
<dbReference type="PRINTS" id="PR00039">
    <property type="entry name" value="HTHLYSR"/>
</dbReference>
<gene>
    <name evidence="6" type="ORF">Mag101_16505</name>
</gene>
<dbReference type="STRING" id="260552.Mag101_16505"/>
<dbReference type="PANTHER" id="PTHR30118">
    <property type="entry name" value="HTH-TYPE TRANSCRIPTIONAL REGULATOR LEUO-RELATED"/>
    <property type="match status" value="1"/>
</dbReference>
<dbReference type="InterPro" id="IPR037402">
    <property type="entry name" value="YidZ_PBP2"/>
</dbReference>
<dbReference type="PROSITE" id="PS50931">
    <property type="entry name" value="HTH_LYSR"/>
    <property type="match status" value="1"/>
</dbReference>
<dbReference type="Gene3D" id="3.40.190.10">
    <property type="entry name" value="Periplasmic binding protein-like II"/>
    <property type="match status" value="2"/>
</dbReference>
<keyword evidence="7" id="KW-1185">Reference proteome</keyword>
<evidence type="ECO:0000256" key="3">
    <source>
        <dbReference type="ARBA" id="ARBA00023125"/>
    </source>
</evidence>
<dbReference type="RefSeq" id="WP_077407504.1">
    <property type="nucleotide sequence ID" value="NZ_CP019650.1"/>
</dbReference>
<dbReference type="InterPro" id="IPR050389">
    <property type="entry name" value="LysR-type_TF"/>
</dbReference>
<dbReference type="OrthoDB" id="8720143at2"/>
<dbReference type="Pfam" id="PF03466">
    <property type="entry name" value="LysR_substrate"/>
    <property type="match status" value="1"/>
</dbReference>
<proteinExistence type="inferred from homology"/>
<dbReference type="Gene3D" id="1.10.10.10">
    <property type="entry name" value="Winged helix-like DNA-binding domain superfamily/Winged helix DNA-binding domain"/>
    <property type="match status" value="1"/>
</dbReference>
<dbReference type="eggNOG" id="COG0583">
    <property type="taxonomic scope" value="Bacteria"/>
</dbReference>
<comment type="similarity">
    <text evidence="1">Belongs to the LysR transcriptional regulatory family.</text>
</comment>
<dbReference type="PANTHER" id="PTHR30118:SF15">
    <property type="entry name" value="TRANSCRIPTIONAL REGULATORY PROTEIN"/>
    <property type="match status" value="1"/>
</dbReference>
<sequence length="297" mass="33643">MNPHRIDLNLFVVIDTIYRERNLTRAAEQLHLTQPAVSNALGRAREALNDELFVRTPQGMQPTVFTEAIIAQVKSGLQQLHQSATSNVTFDPASAEKTIRLSMNDLTETMLLPALVERLQQAAPNMQVESYNVPREQLERELASHSLDFAIDVPIMGNTQLQQHPLGKDHFVCMLRRDHPQITDTLTLDDYLALQHIHISSRRSGPGLVDLQLNKLGRRRKITLRAQHYRIAPMIVETSNLALSAPSSFASRYNVDCFDLPFPVPKIESCLLWHKNAEQDPAHQWLRDLIIETLDAG</sequence>
<keyword evidence="4" id="KW-0804">Transcription</keyword>
<dbReference type="InterPro" id="IPR000847">
    <property type="entry name" value="LysR_HTH_N"/>
</dbReference>
<name>A0A1Q2MA15_9GAMM</name>